<dbReference type="SMART" id="SM00342">
    <property type="entry name" value="HTH_ARAC"/>
    <property type="match status" value="1"/>
</dbReference>
<evidence type="ECO:0000256" key="2">
    <source>
        <dbReference type="ARBA" id="ARBA00023125"/>
    </source>
</evidence>
<dbReference type="SUPFAM" id="SSF46689">
    <property type="entry name" value="Homeodomain-like"/>
    <property type="match status" value="2"/>
</dbReference>
<evidence type="ECO:0000256" key="3">
    <source>
        <dbReference type="ARBA" id="ARBA00023163"/>
    </source>
</evidence>
<dbReference type="Pfam" id="PF12833">
    <property type="entry name" value="HTH_18"/>
    <property type="match status" value="1"/>
</dbReference>
<dbReference type="EMBL" id="AJYQ02000106">
    <property type="protein sequence ID" value="OEE33225.1"/>
    <property type="molecule type" value="Genomic_DNA"/>
</dbReference>
<dbReference type="GO" id="GO:0043565">
    <property type="term" value="F:sequence-specific DNA binding"/>
    <property type="evidence" value="ECO:0007669"/>
    <property type="project" value="InterPro"/>
</dbReference>
<dbReference type="AlphaFoldDB" id="A0A1E5BDJ4"/>
<dbReference type="SUPFAM" id="SSF51215">
    <property type="entry name" value="Regulatory protein AraC"/>
    <property type="match status" value="1"/>
</dbReference>
<dbReference type="Pfam" id="PF02311">
    <property type="entry name" value="AraC_binding"/>
    <property type="match status" value="1"/>
</dbReference>
<feature type="domain" description="HTH araC/xylS-type" evidence="4">
    <location>
        <begin position="179"/>
        <end position="276"/>
    </location>
</feature>
<keyword evidence="3" id="KW-0804">Transcription</keyword>
<dbReference type="PANTHER" id="PTHR46796:SF2">
    <property type="entry name" value="TRANSCRIPTIONAL REGULATORY PROTEIN"/>
    <property type="match status" value="1"/>
</dbReference>
<name>A0A1E5BDJ4_9VIBR</name>
<evidence type="ECO:0000256" key="1">
    <source>
        <dbReference type="ARBA" id="ARBA00023015"/>
    </source>
</evidence>
<proteinExistence type="predicted"/>
<dbReference type="InterPro" id="IPR018060">
    <property type="entry name" value="HTH_AraC"/>
</dbReference>
<dbReference type="InterPro" id="IPR009057">
    <property type="entry name" value="Homeodomain-like_sf"/>
</dbReference>
<dbReference type="Gene3D" id="1.10.10.60">
    <property type="entry name" value="Homeodomain-like"/>
    <property type="match status" value="2"/>
</dbReference>
<dbReference type="InterPro" id="IPR050204">
    <property type="entry name" value="AraC_XylS_family_regulators"/>
</dbReference>
<reference evidence="5 6" key="1">
    <citation type="journal article" date="2012" name="Science">
        <title>Ecological populations of bacteria act as socially cohesive units of antibiotic production and resistance.</title>
        <authorList>
            <person name="Cordero O.X."/>
            <person name="Wildschutte H."/>
            <person name="Kirkup B."/>
            <person name="Proehl S."/>
            <person name="Ngo L."/>
            <person name="Hussain F."/>
            <person name="Le Roux F."/>
            <person name="Mincer T."/>
            <person name="Polz M.F."/>
        </authorList>
    </citation>
    <scope>NUCLEOTIDE SEQUENCE [LARGE SCALE GENOMIC DNA]</scope>
    <source>
        <strain evidence="5 6">ZF-129</strain>
    </source>
</reference>
<comment type="caution">
    <text evidence="5">The sequence shown here is derived from an EMBL/GenBank/DDBJ whole genome shotgun (WGS) entry which is preliminary data.</text>
</comment>
<keyword evidence="2" id="KW-0238">DNA-binding</keyword>
<dbReference type="eggNOG" id="COG2207">
    <property type="taxonomic scope" value="Bacteria"/>
</dbReference>
<organism evidence="5 6">
    <name type="scientific">Vibrio genomosp. F10 str. ZF-129</name>
    <dbReference type="NCBI Taxonomy" id="1187848"/>
    <lineage>
        <taxon>Bacteria</taxon>
        <taxon>Pseudomonadati</taxon>
        <taxon>Pseudomonadota</taxon>
        <taxon>Gammaproteobacteria</taxon>
        <taxon>Vibrionales</taxon>
        <taxon>Vibrionaceae</taxon>
        <taxon>Vibrio</taxon>
    </lineage>
</organism>
<accession>A0A1E5BDJ4</accession>
<dbReference type="InterPro" id="IPR003313">
    <property type="entry name" value="AraC-bd"/>
</dbReference>
<evidence type="ECO:0000313" key="6">
    <source>
        <dbReference type="Proteomes" id="UP000094741"/>
    </source>
</evidence>
<dbReference type="PANTHER" id="PTHR46796">
    <property type="entry name" value="HTH-TYPE TRANSCRIPTIONAL ACTIVATOR RHAS-RELATED"/>
    <property type="match status" value="1"/>
</dbReference>
<dbReference type="GO" id="GO:0003700">
    <property type="term" value="F:DNA-binding transcription factor activity"/>
    <property type="evidence" value="ECO:0007669"/>
    <property type="project" value="InterPro"/>
</dbReference>
<dbReference type="PROSITE" id="PS01124">
    <property type="entry name" value="HTH_ARAC_FAMILY_2"/>
    <property type="match status" value="1"/>
</dbReference>
<protein>
    <submittedName>
        <fullName evidence="5">AraC family transcriptional regulator</fullName>
    </submittedName>
</protein>
<evidence type="ECO:0000259" key="4">
    <source>
        <dbReference type="PROSITE" id="PS01124"/>
    </source>
</evidence>
<dbReference type="InterPro" id="IPR037923">
    <property type="entry name" value="HTH-like"/>
</dbReference>
<gene>
    <name evidence="5" type="ORF">A1QO_10080</name>
</gene>
<evidence type="ECO:0000313" key="5">
    <source>
        <dbReference type="EMBL" id="OEE33225.1"/>
    </source>
</evidence>
<keyword evidence="1" id="KW-0805">Transcription regulation</keyword>
<sequence length="283" mass="31797">MEVPLPTKENAQIQLANELGGLEFLQARYHRQNFSRHSHAGYTVGVIEDGAQQFYRTGGNHVAPQDSIILVNADELHSGQTATEGGWAYQAMYPTPEMFEQIAEGSDLGRKAPYFPNPVVYDPELAHLLRQVFEVLKHSNNRLYRETLLHGAMSQLVARHSLQRQAAPIQIKKTQAQIERIKAFLSDCPEENVSLSELASMVSLSPFHLARTFRAQVGLPPHGYQLQMRIRKAQKLLSMGLKSGTVAMDVGFHDQSHFHRHFKATVGVTPNQYRLAHQNRLAG</sequence>
<dbReference type="STRING" id="1187848.A1QO_10080"/>
<dbReference type="OrthoDB" id="9809338at2"/>
<dbReference type="Proteomes" id="UP000094741">
    <property type="component" value="Unassembled WGS sequence"/>
</dbReference>